<reference evidence="13" key="1">
    <citation type="submission" date="2017-02" db="UniProtKB">
        <authorList>
            <consortium name="WormBaseParasite"/>
        </authorList>
    </citation>
    <scope>IDENTIFICATION</scope>
</reference>
<keyword evidence="2" id="KW-1003">Cell membrane</keyword>
<evidence type="ECO:0000256" key="4">
    <source>
        <dbReference type="ARBA" id="ARBA00022989"/>
    </source>
</evidence>
<keyword evidence="7" id="KW-0675">Receptor</keyword>
<organism evidence="12 13">
    <name type="scientific">Parastrongyloides trichosuri</name>
    <name type="common">Possum-specific nematode worm</name>
    <dbReference type="NCBI Taxonomy" id="131310"/>
    <lineage>
        <taxon>Eukaryota</taxon>
        <taxon>Metazoa</taxon>
        <taxon>Ecdysozoa</taxon>
        <taxon>Nematoda</taxon>
        <taxon>Chromadorea</taxon>
        <taxon>Rhabditida</taxon>
        <taxon>Tylenchina</taxon>
        <taxon>Panagrolaimomorpha</taxon>
        <taxon>Strongyloidoidea</taxon>
        <taxon>Strongyloididae</taxon>
        <taxon>Parastrongyloides</taxon>
    </lineage>
</organism>
<feature type="transmembrane region" description="Helical" evidence="10">
    <location>
        <begin position="91"/>
        <end position="111"/>
    </location>
</feature>
<keyword evidence="8" id="KW-0807">Transducer</keyword>
<evidence type="ECO:0000256" key="9">
    <source>
        <dbReference type="SAM" id="MobiDB-lite"/>
    </source>
</evidence>
<evidence type="ECO:0000259" key="11">
    <source>
        <dbReference type="PROSITE" id="PS50262"/>
    </source>
</evidence>
<feature type="transmembrane region" description="Helical" evidence="10">
    <location>
        <begin position="263"/>
        <end position="285"/>
    </location>
</feature>
<feature type="region of interest" description="Disordered" evidence="9">
    <location>
        <begin position="387"/>
        <end position="407"/>
    </location>
</feature>
<evidence type="ECO:0000256" key="10">
    <source>
        <dbReference type="SAM" id="Phobius"/>
    </source>
</evidence>
<sequence length="428" mass="49273">MRYYFNYFIITFNTLGILACLWIMYITVPLLLSSKTKNNKIPRSIVFYIFILCLGALFAMIGMIFLDIFLITQTWSFSDIICVAYLMNEKITIFLAPIVVLFISHTCHAMVCGDVTAQKKAALVKYAFIKVMIALVAIIIILIPIPLYASKRYLEAKKVYLCEFNPPNFIREFLHYTACFVSFACPLLGILYWYLSVPVFLKKRANTVIVKGHSSTHAIKRIIKTVVILTIVYLIFWSPYWLLLFKGKALFQILHSIHIPQVAVNYIQLTIHLLPYISSLIYPLIFTLMNTSIRKAHDEVMGLHKKRFQRLPSEVMSSFHSTFQFSSTRGKQTKLHYLTSDDSNDNEQTKMTLDCSNDYRSINFIENVIANKDGETIKADITIISNSPTSKNDDIEKDDDINTNNKRTIPKEYTQDSVLIPHQDDCIL</sequence>
<keyword evidence="12" id="KW-1185">Reference proteome</keyword>
<feature type="transmembrane region" description="Helical" evidence="10">
    <location>
        <begin position="173"/>
        <end position="201"/>
    </location>
</feature>
<dbReference type="Pfam" id="PF00001">
    <property type="entry name" value="7tm_1"/>
    <property type="match status" value="1"/>
</dbReference>
<protein>
    <submittedName>
        <fullName evidence="13">G_PROTEIN_RECEP_F1_2 domain-containing protein</fullName>
    </submittedName>
</protein>
<feature type="transmembrane region" description="Helical" evidence="10">
    <location>
        <begin position="45"/>
        <end position="71"/>
    </location>
</feature>
<keyword evidence="4 10" id="KW-1133">Transmembrane helix</keyword>
<feature type="transmembrane region" description="Helical" evidence="10">
    <location>
        <begin position="123"/>
        <end position="145"/>
    </location>
</feature>
<evidence type="ECO:0000256" key="6">
    <source>
        <dbReference type="ARBA" id="ARBA00023136"/>
    </source>
</evidence>
<comment type="subcellular location">
    <subcellularLocation>
        <location evidence="1">Cell membrane</location>
        <topology evidence="1">Multi-pass membrane protein</topology>
    </subcellularLocation>
</comment>
<dbReference type="AlphaFoldDB" id="A0A0N4ZVM9"/>
<keyword evidence="3 10" id="KW-0812">Transmembrane</keyword>
<dbReference type="InterPro" id="IPR017452">
    <property type="entry name" value="GPCR_Rhodpsn_7TM"/>
</dbReference>
<feature type="domain" description="G-protein coupled receptors family 1 profile" evidence="11">
    <location>
        <begin position="24"/>
        <end position="286"/>
    </location>
</feature>
<evidence type="ECO:0000256" key="1">
    <source>
        <dbReference type="ARBA" id="ARBA00004651"/>
    </source>
</evidence>
<dbReference type="WBParaSite" id="PTRK_0001263300.1">
    <property type="protein sequence ID" value="PTRK_0001263300.1"/>
    <property type="gene ID" value="PTRK_0001263300"/>
</dbReference>
<evidence type="ECO:0000256" key="2">
    <source>
        <dbReference type="ARBA" id="ARBA00022475"/>
    </source>
</evidence>
<dbReference type="GO" id="GO:0042277">
    <property type="term" value="F:peptide binding"/>
    <property type="evidence" value="ECO:0007669"/>
    <property type="project" value="TreeGrafter"/>
</dbReference>
<dbReference type="SUPFAM" id="SSF81321">
    <property type="entry name" value="Family A G protein-coupled receptor-like"/>
    <property type="match status" value="1"/>
</dbReference>
<keyword evidence="6 10" id="KW-0472">Membrane</keyword>
<dbReference type="Gene3D" id="1.20.1070.10">
    <property type="entry name" value="Rhodopsin 7-helix transmembrane proteins"/>
    <property type="match status" value="1"/>
</dbReference>
<dbReference type="PANTHER" id="PTHR24229:SF40">
    <property type="entry name" value="ALLATOSTATIN C RECEPTOR 1-RELATED"/>
    <property type="match status" value="1"/>
</dbReference>
<accession>A0A0N4ZVM9</accession>
<dbReference type="PROSITE" id="PS51257">
    <property type="entry name" value="PROKAR_LIPOPROTEIN"/>
    <property type="match status" value="1"/>
</dbReference>
<dbReference type="GO" id="GO:0005886">
    <property type="term" value="C:plasma membrane"/>
    <property type="evidence" value="ECO:0007669"/>
    <property type="project" value="UniProtKB-SubCell"/>
</dbReference>
<dbReference type="InterPro" id="IPR000276">
    <property type="entry name" value="GPCR_Rhodpsn"/>
</dbReference>
<keyword evidence="5" id="KW-0297">G-protein coupled receptor</keyword>
<evidence type="ECO:0000256" key="5">
    <source>
        <dbReference type="ARBA" id="ARBA00023040"/>
    </source>
</evidence>
<proteinExistence type="predicted"/>
<dbReference type="PRINTS" id="PR00237">
    <property type="entry name" value="GPCRRHODOPSN"/>
</dbReference>
<dbReference type="PANTHER" id="PTHR24229">
    <property type="entry name" value="NEUROPEPTIDES RECEPTOR"/>
    <property type="match status" value="1"/>
</dbReference>
<evidence type="ECO:0000256" key="3">
    <source>
        <dbReference type="ARBA" id="ARBA00022692"/>
    </source>
</evidence>
<evidence type="ECO:0000256" key="8">
    <source>
        <dbReference type="ARBA" id="ARBA00023224"/>
    </source>
</evidence>
<evidence type="ECO:0000256" key="7">
    <source>
        <dbReference type="ARBA" id="ARBA00023170"/>
    </source>
</evidence>
<feature type="transmembrane region" description="Helical" evidence="10">
    <location>
        <begin position="222"/>
        <end position="243"/>
    </location>
</feature>
<dbReference type="CDD" id="cd00637">
    <property type="entry name" value="7tm_classA_rhodopsin-like"/>
    <property type="match status" value="1"/>
</dbReference>
<dbReference type="GO" id="GO:0004930">
    <property type="term" value="F:G protein-coupled receptor activity"/>
    <property type="evidence" value="ECO:0007669"/>
    <property type="project" value="UniProtKB-KW"/>
</dbReference>
<evidence type="ECO:0000313" key="12">
    <source>
        <dbReference type="Proteomes" id="UP000038045"/>
    </source>
</evidence>
<dbReference type="PROSITE" id="PS50262">
    <property type="entry name" value="G_PROTEIN_RECEP_F1_2"/>
    <property type="match status" value="1"/>
</dbReference>
<dbReference type="STRING" id="131310.A0A0N4ZVM9"/>
<dbReference type="Proteomes" id="UP000038045">
    <property type="component" value="Unplaced"/>
</dbReference>
<evidence type="ECO:0000313" key="13">
    <source>
        <dbReference type="WBParaSite" id="PTRK_0001263300.1"/>
    </source>
</evidence>
<dbReference type="GO" id="GO:0043005">
    <property type="term" value="C:neuron projection"/>
    <property type="evidence" value="ECO:0007669"/>
    <property type="project" value="TreeGrafter"/>
</dbReference>
<feature type="transmembrane region" description="Helical" evidence="10">
    <location>
        <begin position="6"/>
        <end position="33"/>
    </location>
</feature>
<name>A0A0N4ZVM9_PARTI</name>